<keyword evidence="1" id="KW-0732">Signal</keyword>
<sequence>MLKKTIASVGLAAAATAGALFVGGSPASAQTTQASARSDVAYVQTIATSTGRHHADHYRSWYYRHHHHHGWRHYDHADHHVRIVIHDSDHNVAVSH</sequence>
<gene>
    <name evidence="2" type="ORF">FB559_6316</name>
</gene>
<dbReference type="RefSeq" id="WP_141960275.1">
    <property type="nucleotide sequence ID" value="NZ_VFOZ01000001.1"/>
</dbReference>
<evidence type="ECO:0000313" key="2">
    <source>
        <dbReference type="EMBL" id="TQM00601.1"/>
    </source>
</evidence>
<dbReference type="Proteomes" id="UP000316096">
    <property type="component" value="Unassembled WGS sequence"/>
</dbReference>
<feature type="signal peptide" evidence="1">
    <location>
        <begin position="1"/>
        <end position="29"/>
    </location>
</feature>
<accession>A0A543CU74</accession>
<feature type="chain" id="PRO_5021828450" evidence="1">
    <location>
        <begin position="30"/>
        <end position="96"/>
    </location>
</feature>
<keyword evidence="3" id="KW-1185">Reference proteome</keyword>
<protein>
    <submittedName>
        <fullName evidence="2">Uncharacterized protein</fullName>
    </submittedName>
</protein>
<name>A0A543CU74_9ACTN</name>
<proteinExistence type="predicted"/>
<reference evidence="2 3" key="1">
    <citation type="submission" date="2019-06" db="EMBL/GenBank/DDBJ databases">
        <title>Sequencing the genomes of 1000 actinobacteria strains.</title>
        <authorList>
            <person name="Klenk H.-P."/>
        </authorList>
    </citation>
    <scope>NUCLEOTIDE SEQUENCE [LARGE SCALE GENOMIC DNA]</scope>
    <source>
        <strain evidence="2 3">DSM 102200</strain>
    </source>
</reference>
<comment type="caution">
    <text evidence="2">The sequence shown here is derived from an EMBL/GenBank/DDBJ whole genome shotgun (WGS) entry which is preliminary data.</text>
</comment>
<dbReference type="EMBL" id="VFOZ01000001">
    <property type="protein sequence ID" value="TQM00601.1"/>
    <property type="molecule type" value="Genomic_DNA"/>
</dbReference>
<evidence type="ECO:0000256" key="1">
    <source>
        <dbReference type="SAM" id="SignalP"/>
    </source>
</evidence>
<dbReference type="AlphaFoldDB" id="A0A543CU74"/>
<evidence type="ECO:0000313" key="3">
    <source>
        <dbReference type="Proteomes" id="UP000316096"/>
    </source>
</evidence>
<organism evidence="2 3">
    <name type="scientific">Actinoallomurus bryophytorum</name>
    <dbReference type="NCBI Taxonomy" id="1490222"/>
    <lineage>
        <taxon>Bacteria</taxon>
        <taxon>Bacillati</taxon>
        <taxon>Actinomycetota</taxon>
        <taxon>Actinomycetes</taxon>
        <taxon>Streptosporangiales</taxon>
        <taxon>Thermomonosporaceae</taxon>
        <taxon>Actinoallomurus</taxon>
    </lineage>
</organism>